<keyword evidence="1" id="KW-0489">Methyltransferase</keyword>
<gene>
    <name evidence="1" type="ORF">V1525DRAFT_403449</name>
</gene>
<protein>
    <submittedName>
        <fullName evidence="1">S-adenosyl-L-methionine-dependent methyltransferase</fullName>
    </submittedName>
</protein>
<sequence>MSAVDAYRPVSVGTNLPADQVESDIEDFEDLIRDNELESVSDWTADDETRPVCLFCDITFDNADAVWEHCVIDHDFDFNKLRRGLGLDFFGKVKLINYIRAQVKAGIQPELNRPELFLENSQYLKPTMQDDALLFGIQDDDSEEEEDDPDAIYEKEQLAEVAREYGDKVKVLQSQLKDLQLQFDEYKDIVRTVLNRDFDSDTGSESSSRSSSPARRSGSSSKGKSKQSANGDDHYFESYAYNDIHETMLKDTIRTDSYRDFIYDNKDVFKDKVVLDVGCGTGILSMFAAKAGAKKVYAVDNSDIIEKAIVNVHENGLEKIIQCYRGKIEEIRLPVDKVDIIVSEWMGYALLYEAMLDSVLVARDKYLAPDGLMVPSEVRLLVAGLRDAEFMNDKVNFWNDMYGFKMSAMKPRIYDDVLIENFKPSSIVHPEPYTFRTLPLHDVTVSDLEFASPIRVPIANQANTFDGILDGLVIYFDNYFTRSRDEVIPQHARAETFKPGNGSLGFTTGPWGPRYTHWRSAALLFKKPLQVPAGLEELTGNITYQKRKENPRELIIGLELVAGDRKIIQSYFMR</sequence>
<dbReference type="Proteomes" id="UP001433508">
    <property type="component" value="Unassembled WGS sequence"/>
</dbReference>
<evidence type="ECO:0000313" key="1">
    <source>
        <dbReference type="EMBL" id="KAK9237672.1"/>
    </source>
</evidence>
<keyword evidence="1" id="KW-0808">Transferase</keyword>
<dbReference type="EMBL" id="MU971366">
    <property type="protein sequence ID" value="KAK9237672.1"/>
    <property type="molecule type" value="Genomic_DNA"/>
</dbReference>
<keyword evidence="2" id="KW-1185">Reference proteome</keyword>
<organism evidence="1 2">
    <name type="scientific">Lipomyces kononenkoae</name>
    <name type="common">Yeast</name>
    <dbReference type="NCBI Taxonomy" id="34357"/>
    <lineage>
        <taxon>Eukaryota</taxon>
        <taxon>Fungi</taxon>
        <taxon>Dikarya</taxon>
        <taxon>Ascomycota</taxon>
        <taxon>Saccharomycotina</taxon>
        <taxon>Lipomycetes</taxon>
        <taxon>Lipomycetales</taxon>
        <taxon>Lipomycetaceae</taxon>
        <taxon>Lipomyces</taxon>
    </lineage>
</organism>
<accession>A0ACC3T185</accession>
<evidence type="ECO:0000313" key="2">
    <source>
        <dbReference type="Proteomes" id="UP001433508"/>
    </source>
</evidence>
<comment type="caution">
    <text evidence="1">The sequence shown here is derived from an EMBL/GenBank/DDBJ whole genome shotgun (WGS) entry which is preliminary data.</text>
</comment>
<name>A0ACC3T185_LIPKO</name>
<proteinExistence type="predicted"/>
<reference evidence="2" key="1">
    <citation type="journal article" date="2024" name="Front. Bioeng. Biotechnol.">
        <title>Genome-scale model development and genomic sequencing of the oleaginous clade Lipomyces.</title>
        <authorList>
            <person name="Czajka J.J."/>
            <person name="Han Y."/>
            <person name="Kim J."/>
            <person name="Mondo S.J."/>
            <person name="Hofstad B.A."/>
            <person name="Robles A."/>
            <person name="Haridas S."/>
            <person name="Riley R."/>
            <person name="LaButti K."/>
            <person name="Pangilinan J."/>
            <person name="Andreopoulos W."/>
            <person name="Lipzen A."/>
            <person name="Yan J."/>
            <person name="Wang M."/>
            <person name="Ng V."/>
            <person name="Grigoriev I.V."/>
            <person name="Spatafora J.W."/>
            <person name="Magnuson J.K."/>
            <person name="Baker S.E."/>
            <person name="Pomraning K.R."/>
        </authorList>
    </citation>
    <scope>NUCLEOTIDE SEQUENCE [LARGE SCALE GENOMIC DNA]</scope>
    <source>
        <strain evidence="2">CBS 7786</strain>
    </source>
</reference>